<feature type="coiled-coil region" evidence="1">
    <location>
        <begin position="168"/>
        <end position="202"/>
    </location>
</feature>
<sequence length="484" mass="55445">MAYSFHPQKMANSYEAAKVMHKLSAKREPYHQDAIDLTGVESTTSSTQFTMATDGVPTSTFSTTSQEKLIGISECTQSELLDFLGMIDLETILQDARVQKYMDKKASRGDVYSQNQMDHLVDQTKGHEAQILNLKATVNDLRVKVDHSPPQRLPTYHFAVPKDMALQSHNYKRKLETLRKDLTEKEEECAQLLEAWQKAIEEAQALQPTDHKFTVDDDTVTSKFRSLHDDIRNLTSLHFSIKIFRRVRARDHNHFVRICPTYATFLGDKYLAPYLFQAYIWHFLCKNLFGCPLRIFGTGAMDNVDQLRCLIDTSKHGDAKKDAQQLRAMNCQFLHKHRGIKGQLDDKLTEKLCREGFLGHVSVLCHDEIKKDLKTIMSKAIELAVIFVKSRSEFRCANVRIGKNDTEIFYGFQAVKPWTQIVSGNARHNDVKLIASPVLMKRGNSKGEEYDKTLVLVPADYWHSVIPYKMKACYVLVMPEWSGE</sequence>
<comment type="caution">
    <text evidence="2">The sequence shown here is derived from an EMBL/GenBank/DDBJ whole genome shotgun (WGS) entry which is preliminary data.</text>
</comment>
<keyword evidence="1" id="KW-0175">Coiled coil</keyword>
<evidence type="ECO:0000256" key="1">
    <source>
        <dbReference type="SAM" id="Coils"/>
    </source>
</evidence>
<proteinExistence type="predicted"/>
<protein>
    <submittedName>
        <fullName evidence="2">Uncharacterized protein</fullName>
    </submittedName>
</protein>
<dbReference type="GeneID" id="70128678"/>
<dbReference type="RefSeq" id="XP_045959295.1">
    <property type="nucleotide sequence ID" value="XM_046099786.1"/>
</dbReference>
<evidence type="ECO:0000313" key="3">
    <source>
        <dbReference type="Proteomes" id="UP000758603"/>
    </source>
</evidence>
<name>A0A9P8ZZG0_9PEZI</name>
<evidence type="ECO:0000313" key="2">
    <source>
        <dbReference type="EMBL" id="KAH6655030.1"/>
    </source>
</evidence>
<dbReference type="Proteomes" id="UP000758603">
    <property type="component" value="Unassembled WGS sequence"/>
</dbReference>
<dbReference type="OrthoDB" id="5213630at2759"/>
<dbReference type="AlphaFoldDB" id="A0A9P8ZZG0"/>
<dbReference type="EMBL" id="JAGPXC010000003">
    <property type="protein sequence ID" value="KAH6655030.1"/>
    <property type="molecule type" value="Genomic_DNA"/>
</dbReference>
<keyword evidence="3" id="KW-1185">Reference proteome</keyword>
<reference evidence="2" key="1">
    <citation type="journal article" date="2021" name="Nat. Commun.">
        <title>Genetic determinants of endophytism in the Arabidopsis root mycobiome.</title>
        <authorList>
            <person name="Mesny F."/>
            <person name="Miyauchi S."/>
            <person name="Thiergart T."/>
            <person name="Pickel B."/>
            <person name="Atanasova L."/>
            <person name="Karlsson M."/>
            <person name="Huettel B."/>
            <person name="Barry K.W."/>
            <person name="Haridas S."/>
            <person name="Chen C."/>
            <person name="Bauer D."/>
            <person name="Andreopoulos W."/>
            <person name="Pangilinan J."/>
            <person name="LaButti K."/>
            <person name="Riley R."/>
            <person name="Lipzen A."/>
            <person name="Clum A."/>
            <person name="Drula E."/>
            <person name="Henrissat B."/>
            <person name="Kohler A."/>
            <person name="Grigoriev I.V."/>
            <person name="Martin F.M."/>
            <person name="Hacquard S."/>
        </authorList>
    </citation>
    <scope>NUCLEOTIDE SEQUENCE</scope>
    <source>
        <strain evidence="2">MPI-SDFR-AT-0073</strain>
    </source>
</reference>
<accession>A0A9P8ZZG0</accession>
<organism evidence="2 3">
    <name type="scientific">Truncatella angustata</name>
    <dbReference type="NCBI Taxonomy" id="152316"/>
    <lineage>
        <taxon>Eukaryota</taxon>
        <taxon>Fungi</taxon>
        <taxon>Dikarya</taxon>
        <taxon>Ascomycota</taxon>
        <taxon>Pezizomycotina</taxon>
        <taxon>Sordariomycetes</taxon>
        <taxon>Xylariomycetidae</taxon>
        <taxon>Amphisphaeriales</taxon>
        <taxon>Sporocadaceae</taxon>
        <taxon>Truncatella</taxon>
    </lineage>
</organism>
<gene>
    <name evidence="2" type="ORF">BKA67DRAFT_533977</name>
</gene>